<proteinExistence type="predicted"/>
<protein>
    <submittedName>
        <fullName evidence="2">Uncharacterized protein</fullName>
    </submittedName>
</protein>
<name>A0A8J2K6Q9_9HEXA</name>
<evidence type="ECO:0000313" key="2">
    <source>
        <dbReference type="EMBL" id="CAG7729256.1"/>
    </source>
</evidence>
<feature type="transmembrane region" description="Helical" evidence="1">
    <location>
        <begin position="629"/>
        <end position="650"/>
    </location>
</feature>
<comment type="caution">
    <text evidence="2">The sequence shown here is derived from an EMBL/GenBank/DDBJ whole genome shotgun (WGS) entry which is preliminary data.</text>
</comment>
<evidence type="ECO:0000313" key="3">
    <source>
        <dbReference type="Proteomes" id="UP000708208"/>
    </source>
</evidence>
<reference evidence="2" key="1">
    <citation type="submission" date="2021-06" db="EMBL/GenBank/DDBJ databases">
        <authorList>
            <person name="Hodson N. C."/>
            <person name="Mongue J. A."/>
            <person name="Jaron S. K."/>
        </authorList>
    </citation>
    <scope>NUCLEOTIDE SEQUENCE</scope>
</reference>
<feature type="transmembrane region" description="Helical" evidence="1">
    <location>
        <begin position="249"/>
        <end position="271"/>
    </location>
</feature>
<keyword evidence="3" id="KW-1185">Reference proteome</keyword>
<gene>
    <name evidence="2" type="ORF">AFUS01_LOCUS17986</name>
</gene>
<organism evidence="2 3">
    <name type="scientific">Allacma fusca</name>
    <dbReference type="NCBI Taxonomy" id="39272"/>
    <lineage>
        <taxon>Eukaryota</taxon>
        <taxon>Metazoa</taxon>
        <taxon>Ecdysozoa</taxon>
        <taxon>Arthropoda</taxon>
        <taxon>Hexapoda</taxon>
        <taxon>Collembola</taxon>
        <taxon>Symphypleona</taxon>
        <taxon>Sminthuridae</taxon>
        <taxon>Allacma</taxon>
    </lineage>
</organism>
<keyword evidence="1" id="KW-0472">Membrane</keyword>
<dbReference type="Proteomes" id="UP000708208">
    <property type="component" value="Unassembled WGS sequence"/>
</dbReference>
<dbReference type="EMBL" id="CAJVCH010175997">
    <property type="protein sequence ID" value="CAG7729256.1"/>
    <property type="molecule type" value="Genomic_DNA"/>
</dbReference>
<evidence type="ECO:0000256" key="1">
    <source>
        <dbReference type="SAM" id="Phobius"/>
    </source>
</evidence>
<dbReference type="AlphaFoldDB" id="A0A8J2K6Q9"/>
<keyword evidence="1" id="KW-0812">Transmembrane</keyword>
<feature type="transmembrane region" description="Helical" evidence="1">
    <location>
        <begin position="900"/>
        <end position="923"/>
    </location>
</feature>
<keyword evidence="1" id="KW-1133">Transmembrane helix</keyword>
<sequence>MDELHSANENVQCQSEAPRPYFCPIINQPVVIQPDVDLGPPKTPVETSLYLTDHSLERLLTGHEKLTLQSSEKIGFYSTCKITYIRSNPNLTESLMTIKETIHSERDESHILSPIIVRSALTAWDSAGKVLLTCKGAGPDFTVKIDEIVLGYLSTNGYPCCLNFHSALGNNHEVLFETVKHGSEFIFTSHGITIASAGKDGDTFAVRFSASVDLCTRAMIVVQSYYIFTWYFVETKCKYVTGTVGLSKIFFYAMLIFAICTILTIVLCIIFGSDITFVRNGTAVIATAKKGIINGDDFGVVFSPNLDAATKAMITAASYFLDKVSSMGITEYIENFPQHDRPLDPSVFTVSSTSNLIPVRNDSTTVDVDPATPDNLLKEILQNHEMLKFHSIENFGMTGCIEGKSVKISGVNGEAIMSASLIPLTLEPSEEKTLRVNSGFPDKEINQLQKFRKYHQNQQSMMNEEYNNNSEDDEDIDVEKRAQDEADHASSSHTLRFKDNQDTSMISCFCHDTFHNYSVHAGDRLIGYFNGIKDSFLWWPKLYTWSSTAEKMYDVKREGSKFTFISNELVLAEGKRDTSEKHTFQLKFQPLLDVDTKAMLIVTSWWIYVFYCARTRWCFSGIVKISNCFLITLMTTFLTVCITLAVLGILKNVYTFFMEKSDLNEFTPTEPPPSYFDSTTPNTHGISIAPIGASTSPAYTGVNVFPSESLETILGHHGLLTFRAMDKIWCNSGALIVQIRDSQDQILMSSMLTTTVVGNENTQSEKLVTFTDINGKFLLSCKESAPTVVVNGERLYGVINRIGRFFPTGLRAQNTVGEEVFRTHRDTDGCFRFLNNGTVIATASNTETSYGNAFSLEFSPSLGFNTKALLIAASYYLNILFFAETGCGCRGALKMYKFSCLIPFILVLLIFAALIIFSEIYYYY</sequence>
<accession>A0A8J2K6Q9</accession>